<dbReference type="AlphaFoldDB" id="A0A0F8X764"/>
<evidence type="ECO:0000313" key="2">
    <source>
        <dbReference type="EMBL" id="KKK64942.1"/>
    </source>
</evidence>
<comment type="caution">
    <text evidence="2">The sequence shown here is derived from an EMBL/GenBank/DDBJ whole genome shotgun (WGS) entry which is preliminary data.</text>
</comment>
<accession>A0A0F8X764</accession>
<gene>
    <name evidence="2" type="ORF">LCGC14_2979120</name>
</gene>
<evidence type="ECO:0008006" key="3">
    <source>
        <dbReference type="Google" id="ProtNLM"/>
    </source>
</evidence>
<keyword evidence="1" id="KW-0812">Transmembrane</keyword>
<proteinExistence type="predicted"/>
<keyword evidence="1" id="KW-0472">Membrane</keyword>
<sequence length="118" mass="13340">MVETYVIPTINLVVMAITTVLYTLGCVFYGTRKFSKKLHPLFSFSGWIGTLIFFFIYMLGRSITRSLSAPDYLSALYIPTLIIHMVTATITLILPALLLFIGLKRRKGKTDRSMKKIG</sequence>
<feature type="non-terminal residue" evidence="2">
    <location>
        <position position="118"/>
    </location>
</feature>
<protein>
    <recommendedName>
        <fullName evidence="3">DUF420 domain-containing protein</fullName>
    </recommendedName>
</protein>
<organism evidence="2">
    <name type="scientific">marine sediment metagenome</name>
    <dbReference type="NCBI Taxonomy" id="412755"/>
    <lineage>
        <taxon>unclassified sequences</taxon>
        <taxon>metagenomes</taxon>
        <taxon>ecological metagenomes</taxon>
    </lineage>
</organism>
<evidence type="ECO:0000256" key="1">
    <source>
        <dbReference type="SAM" id="Phobius"/>
    </source>
</evidence>
<feature type="transmembrane region" description="Helical" evidence="1">
    <location>
        <begin position="6"/>
        <end position="29"/>
    </location>
</feature>
<feature type="transmembrane region" description="Helical" evidence="1">
    <location>
        <begin position="80"/>
        <end position="103"/>
    </location>
</feature>
<dbReference type="Pfam" id="PF04238">
    <property type="entry name" value="DUF420"/>
    <property type="match status" value="1"/>
</dbReference>
<feature type="transmembrane region" description="Helical" evidence="1">
    <location>
        <begin position="41"/>
        <end position="60"/>
    </location>
</feature>
<reference evidence="2" key="1">
    <citation type="journal article" date="2015" name="Nature">
        <title>Complex archaea that bridge the gap between prokaryotes and eukaryotes.</title>
        <authorList>
            <person name="Spang A."/>
            <person name="Saw J.H."/>
            <person name="Jorgensen S.L."/>
            <person name="Zaremba-Niedzwiedzka K."/>
            <person name="Martijn J."/>
            <person name="Lind A.E."/>
            <person name="van Eijk R."/>
            <person name="Schleper C."/>
            <person name="Guy L."/>
            <person name="Ettema T.J."/>
        </authorList>
    </citation>
    <scope>NUCLEOTIDE SEQUENCE</scope>
</reference>
<name>A0A0F8X764_9ZZZZ</name>
<dbReference type="InterPro" id="IPR007352">
    <property type="entry name" value="DUF420"/>
</dbReference>
<keyword evidence="1" id="KW-1133">Transmembrane helix</keyword>
<dbReference type="EMBL" id="LAZR01060793">
    <property type="protein sequence ID" value="KKK64942.1"/>
    <property type="molecule type" value="Genomic_DNA"/>
</dbReference>